<dbReference type="PANTHER" id="PTHR32343">
    <property type="entry name" value="SERINE/ARGININE-RICH SPLICING FACTOR"/>
    <property type="match status" value="1"/>
</dbReference>
<dbReference type="PROSITE" id="PS50102">
    <property type="entry name" value="RRM"/>
    <property type="match status" value="1"/>
</dbReference>
<evidence type="ECO:0000313" key="4">
    <source>
        <dbReference type="EMBL" id="KIM24686.1"/>
    </source>
</evidence>
<evidence type="ECO:0000259" key="3">
    <source>
        <dbReference type="PROSITE" id="PS50102"/>
    </source>
</evidence>
<dbReference type="InterPro" id="IPR035979">
    <property type="entry name" value="RBD_domain_sf"/>
</dbReference>
<gene>
    <name evidence="4" type="ORF">M408DRAFT_17535</name>
</gene>
<evidence type="ECO:0000256" key="1">
    <source>
        <dbReference type="PROSITE-ProRule" id="PRU00176"/>
    </source>
</evidence>
<dbReference type="EMBL" id="KN824321">
    <property type="protein sequence ID" value="KIM24686.1"/>
    <property type="molecule type" value="Genomic_DNA"/>
</dbReference>
<dbReference type="Pfam" id="PF00076">
    <property type="entry name" value="RRM_1"/>
    <property type="match status" value="1"/>
</dbReference>
<dbReference type="AlphaFoldDB" id="A0A0C3AZM0"/>
<evidence type="ECO:0000313" key="5">
    <source>
        <dbReference type="Proteomes" id="UP000054097"/>
    </source>
</evidence>
<dbReference type="InterPro" id="IPR012677">
    <property type="entry name" value="Nucleotide-bd_a/b_plait_sf"/>
</dbReference>
<dbReference type="PANTHER" id="PTHR32343:SF10">
    <property type="entry name" value="RNA-BINDING REGION RNP-1 DOMAIN-CONTAINING PROTEIN"/>
    <property type="match status" value="1"/>
</dbReference>
<reference evidence="4 5" key="1">
    <citation type="submission" date="2014-04" db="EMBL/GenBank/DDBJ databases">
        <authorList>
            <consortium name="DOE Joint Genome Institute"/>
            <person name="Kuo A."/>
            <person name="Zuccaro A."/>
            <person name="Kohler A."/>
            <person name="Nagy L.G."/>
            <person name="Floudas D."/>
            <person name="Copeland A."/>
            <person name="Barry K.W."/>
            <person name="Cichocki N."/>
            <person name="Veneault-Fourrey C."/>
            <person name="LaButti K."/>
            <person name="Lindquist E.A."/>
            <person name="Lipzen A."/>
            <person name="Lundell T."/>
            <person name="Morin E."/>
            <person name="Murat C."/>
            <person name="Sun H."/>
            <person name="Tunlid A."/>
            <person name="Henrissat B."/>
            <person name="Grigoriev I.V."/>
            <person name="Hibbett D.S."/>
            <person name="Martin F."/>
            <person name="Nordberg H.P."/>
            <person name="Cantor M.N."/>
            <person name="Hua S.X."/>
        </authorList>
    </citation>
    <scope>NUCLEOTIDE SEQUENCE [LARGE SCALE GENOMIC DNA]</scope>
    <source>
        <strain evidence="4 5">MAFF 305830</strain>
    </source>
</reference>
<dbReference type="Proteomes" id="UP000054097">
    <property type="component" value="Unassembled WGS sequence"/>
</dbReference>
<dbReference type="OrthoDB" id="7763451at2759"/>
<accession>A0A0C3AZM0</accession>
<dbReference type="InterPro" id="IPR000504">
    <property type="entry name" value="RRM_dom"/>
</dbReference>
<feature type="region of interest" description="Disordered" evidence="2">
    <location>
        <begin position="72"/>
        <end position="103"/>
    </location>
</feature>
<proteinExistence type="predicted"/>
<keyword evidence="5" id="KW-1185">Reference proteome</keyword>
<keyword evidence="1" id="KW-0694">RNA-binding</keyword>
<protein>
    <recommendedName>
        <fullName evidence="3">RRM domain-containing protein</fullName>
    </recommendedName>
</protein>
<sequence>MSYPVTVSQLSPTTSEKSLSEFFSFCGKIRSIHYDSNAHTATVTFEKREAAKTALMLNGGTLDGATISVHSDSVSDEHNEGHNPPYGAPGTSSPEDAPGYEQHDKPRAGIVAELLAKGYVLSEQILHKAIEVDQKQGISTRFLNYIKGLDTTIGQKIGGPEDTVSGKAKSVVAQGHAQAKSIDEQHGISKQAGDYYSRAIASPLGQKVLAFYTTASKQVVDVHEEAKRIAALEKEKAGQTEQTGDTTEHTGVPPATTASPYAGGAPSTTQ</sequence>
<organism evidence="4 5">
    <name type="scientific">Serendipita vermifera MAFF 305830</name>
    <dbReference type="NCBI Taxonomy" id="933852"/>
    <lineage>
        <taxon>Eukaryota</taxon>
        <taxon>Fungi</taxon>
        <taxon>Dikarya</taxon>
        <taxon>Basidiomycota</taxon>
        <taxon>Agaricomycotina</taxon>
        <taxon>Agaricomycetes</taxon>
        <taxon>Sebacinales</taxon>
        <taxon>Serendipitaceae</taxon>
        <taxon>Serendipita</taxon>
    </lineage>
</organism>
<dbReference type="Gene3D" id="3.30.70.330">
    <property type="match status" value="1"/>
</dbReference>
<dbReference type="SMART" id="SM00360">
    <property type="entry name" value="RRM"/>
    <property type="match status" value="1"/>
</dbReference>
<evidence type="ECO:0000256" key="2">
    <source>
        <dbReference type="SAM" id="MobiDB-lite"/>
    </source>
</evidence>
<feature type="domain" description="RRM" evidence="3">
    <location>
        <begin position="3"/>
        <end position="74"/>
    </location>
</feature>
<name>A0A0C3AZM0_SERVB</name>
<dbReference type="HOGENOM" id="CLU_074138_1_0_1"/>
<dbReference type="STRING" id="933852.A0A0C3AZM0"/>
<reference evidence="5" key="2">
    <citation type="submission" date="2015-01" db="EMBL/GenBank/DDBJ databases">
        <title>Evolutionary Origins and Diversification of the Mycorrhizal Mutualists.</title>
        <authorList>
            <consortium name="DOE Joint Genome Institute"/>
            <consortium name="Mycorrhizal Genomics Consortium"/>
            <person name="Kohler A."/>
            <person name="Kuo A."/>
            <person name="Nagy L.G."/>
            <person name="Floudas D."/>
            <person name="Copeland A."/>
            <person name="Barry K.W."/>
            <person name="Cichocki N."/>
            <person name="Veneault-Fourrey C."/>
            <person name="LaButti K."/>
            <person name="Lindquist E.A."/>
            <person name="Lipzen A."/>
            <person name="Lundell T."/>
            <person name="Morin E."/>
            <person name="Murat C."/>
            <person name="Riley R."/>
            <person name="Ohm R."/>
            <person name="Sun H."/>
            <person name="Tunlid A."/>
            <person name="Henrissat B."/>
            <person name="Grigoriev I.V."/>
            <person name="Hibbett D.S."/>
            <person name="Martin F."/>
        </authorList>
    </citation>
    <scope>NUCLEOTIDE SEQUENCE [LARGE SCALE GENOMIC DNA]</scope>
    <source>
        <strain evidence="5">MAFF 305830</strain>
    </source>
</reference>
<dbReference type="SUPFAM" id="SSF54928">
    <property type="entry name" value="RNA-binding domain, RBD"/>
    <property type="match status" value="1"/>
</dbReference>
<dbReference type="GO" id="GO:0003723">
    <property type="term" value="F:RNA binding"/>
    <property type="evidence" value="ECO:0007669"/>
    <property type="project" value="UniProtKB-UniRule"/>
</dbReference>
<feature type="region of interest" description="Disordered" evidence="2">
    <location>
        <begin position="231"/>
        <end position="270"/>
    </location>
</feature>